<feature type="compositionally biased region" description="Polar residues" evidence="1">
    <location>
        <begin position="359"/>
        <end position="376"/>
    </location>
</feature>
<dbReference type="HOGENOM" id="CLU_382198_0_0_1"/>
<dbReference type="KEGG" id="lel:PVL30_004322"/>
<protein>
    <submittedName>
        <fullName evidence="2">Uncharacterized protein</fullName>
    </submittedName>
</protein>
<keyword evidence="3" id="KW-1185">Reference proteome</keyword>
<feature type="compositionally biased region" description="Basic and acidic residues" evidence="1">
    <location>
        <begin position="328"/>
        <end position="355"/>
    </location>
</feature>
<name>A5E4R3_LODEL</name>
<dbReference type="OrthoDB" id="299997at2759"/>
<feature type="compositionally biased region" description="Basic and acidic residues" evidence="1">
    <location>
        <begin position="442"/>
        <end position="457"/>
    </location>
</feature>
<feature type="compositionally biased region" description="Low complexity" evidence="1">
    <location>
        <begin position="62"/>
        <end position="75"/>
    </location>
</feature>
<feature type="compositionally biased region" description="Basic residues" evidence="1">
    <location>
        <begin position="31"/>
        <end position="41"/>
    </location>
</feature>
<dbReference type="STRING" id="379508.A5E4R3"/>
<proteinExistence type="predicted"/>
<dbReference type="AlphaFoldDB" id="A5E4R3"/>
<feature type="compositionally biased region" description="Acidic residues" evidence="1">
    <location>
        <begin position="458"/>
        <end position="474"/>
    </location>
</feature>
<reference evidence="2 3" key="1">
    <citation type="journal article" date="2009" name="Nature">
        <title>Evolution of pathogenicity and sexual reproduction in eight Candida genomes.</title>
        <authorList>
            <person name="Butler G."/>
            <person name="Rasmussen M.D."/>
            <person name="Lin M.F."/>
            <person name="Santos M.A."/>
            <person name="Sakthikumar S."/>
            <person name="Munro C.A."/>
            <person name="Rheinbay E."/>
            <person name="Grabherr M."/>
            <person name="Forche A."/>
            <person name="Reedy J.L."/>
            <person name="Agrafioti I."/>
            <person name="Arnaud M.B."/>
            <person name="Bates S."/>
            <person name="Brown A.J."/>
            <person name="Brunke S."/>
            <person name="Costanzo M.C."/>
            <person name="Fitzpatrick D.A."/>
            <person name="de Groot P.W."/>
            <person name="Harris D."/>
            <person name="Hoyer L.L."/>
            <person name="Hube B."/>
            <person name="Klis F.M."/>
            <person name="Kodira C."/>
            <person name="Lennard N."/>
            <person name="Logue M.E."/>
            <person name="Martin R."/>
            <person name="Neiman A.M."/>
            <person name="Nikolaou E."/>
            <person name="Quail M.A."/>
            <person name="Quinn J."/>
            <person name="Santos M.C."/>
            <person name="Schmitzberger F.F."/>
            <person name="Sherlock G."/>
            <person name="Shah P."/>
            <person name="Silverstein K.A."/>
            <person name="Skrzypek M.S."/>
            <person name="Soll D."/>
            <person name="Staggs R."/>
            <person name="Stansfield I."/>
            <person name="Stumpf M.P."/>
            <person name="Sudbery P.E."/>
            <person name="Srikantha T."/>
            <person name="Zeng Q."/>
            <person name="Berman J."/>
            <person name="Berriman M."/>
            <person name="Heitman J."/>
            <person name="Gow N.A."/>
            <person name="Lorenz M.C."/>
            <person name="Birren B.W."/>
            <person name="Kellis M."/>
            <person name="Cuomo C.A."/>
        </authorList>
    </citation>
    <scope>NUCLEOTIDE SEQUENCE [LARGE SCALE GENOMIC DNA]</scope>
    <source>
        <strain evidence="3">ATCC 11503 / BCRC 21390 / CBS 2605 / JCM 1781 / NBRC 1676 / NRRL YB-4239</strain>
    </source>
</reference>
<evidence type="ECO:0000256" key="1">
    <source>
        <dbReference type="SAM" id="MobiDB-lite"/>
    </source>
</evidence>
<evidence type="ECO:0000313" key="3">
    <source>
        <dbReference type="Proteomes" id="UP000001996"/>
    </source>
</evidence>
<accession>A5E4R3</accession>
<feature type="compositionally biased region" description="Basic and acidic residues" evidence="1">
    <location>
        <begin position="377"/>
        <end position="386"/>
    </location>
</feature>
<feature type="compositionally biased region" description="Basic and acidic residues" evidence="1">
    <location>
        <begin position="420"/>
        <end position="432"/>
    </location>
</feature>
<feature type="region of interest" description="Disordered" evidence="1">
    <location>
        <begin position="420"/>
        <end position="480"/>
    </location>
</feature>
<feature type="compositionally biased region" description="Basic and acidic residues" evidence="1">
    <location>
        <begin position="1"/>
        <end position="20"/>
    </location>
</feature>
<dbReference type="EMBL" id="CH981529">
    <property type="protein sequence ID" value="EDK46421.1"/>
    <property type="molecule type" value="Genomic_DNA"/>
</dbReference>
<feature type="region of interest" description="Disordered" evidence="1">
    <location>
        <begin position="297"/>
        <end position="388"/>
    </location>
</feature>
<feature type="region of interest" description="Disordered" evidence="1">
    <location>
        <begin position="1"/>
        <end position="84"/>
    </location>
</feature>
<organism evidence="2 3">
    <name type="scientific">Lodderomyces elongisporus (strain ATCC 11503 / CBS 2605 / JCM 1781 / NBRC 1676 / NRRL YB-4239)</name>
    <name type="common">Yeast</name>
    <name type="synonym">Saccharomyces elongisporus</name>
    <dbReference type="NCBI Taxonomy" id="379508"/>
    <lineage>
        <taxon>Eukaryota</taxon>
        <taxon>Fungi</taxon>
        <taxon>Dikarya</taxon>
        <taxon>Ascomycota</taxon>
        <taxon>Saccharomycotina</taxon>
        <taxon>Pichiomycetes</taxon>
        <taxon>Debaryomycetaceae</taxon>
        <taxon>Candida/Lodderomyces clade</taxon>
        <taxon>Lodderomyces</taxon>
    </lineage>
</organism>
<feature type="compositionally biased region" description="Pro residues" evidence="1">
    <location>
        <begin position="48"/>
        <end position="61"/>
    </location>
</feature>
<dbReference type="VEuPathDB" id="FungiDB:LELG_04602"/>
<sequence length="724" mass="81280">MKDIIPHNKERNKRNNETKLENTGGISSSKLHWRGVPKRTKSPLFFHPTPPPPPPLPPPIFSSPSSSSSPPSSSPGKSGISNTERILDPKTNANAPRISIQHVDFVAKGEACLSKRSNGLSPSSPEEEFWNLRSGLRKFDKNFPTIDGKQSSLSPEEGLGSSFAQILKLNTPPSEPKNLLELALCVSDKSKHIRKNSYSHSHSPITIVPEDSKSTCFICKELLLAVLKSERIITLCCGDAVHLECFIAYFKKELVSNVDSRTGILQKSMIMSKDCNGDKCRGQHKAEIDRRQYHEALRTGQPQLTPLRPAPAQPKLRSISSDPYDSLKTADKTSHLKLPERNARRKSLPESDNFKALRSTLNEQTTQLVQKTSTNARENKVDHERVLPPLSSNKEYIVTAKNSEAKSGYSQIGVQTVLKESTKRRENDEAMRLPKQNSLVKSEGKGKVERECEHDGEVVGDGDGDDDDDGEVEDEREREGSGDVIKINGKYGDESIVKEDEDDINDLLVQFMVSNCSHIKVSKLIQFGNLRVADRLQVLFNDEVKYELKYSFLFEKYLAIWDVSSEPVLIDMSHAEVTILAQSLKIVCSTQLLNKKLFTVSLRSSAASVFEKWIIMLMDKTLELPKKKITSTIELKNLIKSNEMVFKFGNQEGNKQIGLRKALIANSKHKRNSYTNETMLSKQLEESCIENRRSSKPVSFERSETYDLDVDSDEELINSALRQN</sequence>
<dbReference type="Proteomes" id="UP000001996">
    <property type="component" value="Unassembled WGS sequence"/>
</dbReference>
<evidence type="ECO:0000313" key="2">
    <source>
        <dbReference type="EMBL" id="EDK46421.1"/>
    </source>
</evidence>
<dbReference type="InParanoid" id="A5E4R3"/>
<gene>
    <name evidence="2" type="ORF">LELG_04602</name>
</gene>
<dbReference type="GeneID" id="5231426"/>